<evidence type="ECO:0000256" key="6">
    <source>
        <dbReference type="ARBA" id="ARBA00022617"/>
    </source>
</evidence>
<evidence type="ECO:0000256" key="12">
    <source>
        <dbReference type="ARBA" id="ARBA00023033"/>
    </source>
</evidence>
<evidence type="ECO:0000256" key="3">
    <source>
        <dbReference type="ARBA" id="ARBA00004406"/>
    </source>
</evidence>
<dbReference type="CDD" id="cd11056">
    <property type="entry name" value="CYP6-like"/>
    <property type="match status" value="1"/>
</dbReference>
<feature type="transmembrane region" description="Helical" evidence="17">
    <location>
        <begin position="108"/>
        <end position="133"/>
    </location>
</feature>
<dbReference type="PANTHER" id="PTHR24292">
    <property type="entry name" value="CYTOCHROME P450"/>
    <property type="match status" value="1"/>
</dbReference>
<comment type="similarity">
    <text evidence="4 16">Belongs to the cytochrome P450 family.</text>
</comment>
<dbReference type="InterPro" id="IPR050476">
    <property type="entry name" value="Insect_CytP450_Detox"/>
</dbReference>
<evidence type="ECO:0000256" key="11">
    <source>
        <dbReference type="ARBA" id="ARBA00023004"/>
    </source>
</evidence>
<evidence type="ECO:0000256" key="5">
    <source>
        <dbReference type="ARBA" id="ARBA00012109"/>
    </source>
</evidence>
<dbReference type="GO" id="GO:0005506">
    <property type="term" value="F:iron ion binding"/>
    <property type="evidence" value="ECO:0007669"/>
    <property type="project" value="InterPro"/>
</dbReference>
<name>A0A194PVM4_PAPXU</name>
<comment type="catalytic activity">
    <reaction evidence="14">
        <text>an organic molecule + reduced [NADPH--hemoprotein reductase] + O2 = an alcohol + oxidized [NADPH--hemoprotein reductase] + H2O + H(+)</text>
        <dbReference type="Rhea" id="RHEA:17149"/>
        <dbReference type="Rhea" id="RHEA-COMP:11964"/>
        <dbReference type="Rhea" id="RHEA-COMP:11965"/>
        <dbReference type="ChEBI" id="CHEBI:15377"/>
        <dbReference type="ChEBI" id="CHEBI:15378"/>
        <dbReference type="ChEBI" id="CHEBI:15379"/>
        <dbReference type="ChEBI" id="CHEBI:30879"/>
        <dbReference type="ChEBI" id="CHEBI:57618"/>
        <dbReference type="ChEBI" id="CHEBI:58210"/>
        <dbReference type="ChEBI" id="CHEBI:142491"/>
        <dbReference type="EC" id="1.14.14.1"/>
    </reaction>
</comment>
<evidence type="ECO:0000256" key="7">
    <source>
        <dbReference type="ARBA" id="ARBA00022723"/>
    </source>
</evidence>
<evidence type="ECO:0000256" key="16">
    <source>
        <dbReference type="RuleBase" id="RU000461"/>
    </source>
</evidence>
<comment type="cofactor">
    <cofactor evidence="1 15">
        <name>heme</name>
        <dbReference type="ChEBI" id="CHEBI:30413"/>
    </cofactor>
</comment>
<reference evidence="18 19" key="1">
    <citation type="journal article" date="2015" name="Nat. Commun.">
        <title>Outbred genome sequencing and CRISPR/Cas9 gene editing in butterflies.</title>
        <authorList>
            <person name="Li X."/>
            <person name="Fan D."/>
            <person name="Zhang W."/>
            <person name="Liu G."/>
            <person name="Zhang L."/>
            <person name="Zhao L."/>
            <person name="Fang X."/>
            <person name="Chen L."/>
            <person name="Dong Y."/>
            <person name="Chen Y."/>
            <person name="Ding Y."/>
            <person name="Zhao R."/>
            <person name="Feng M."/>
            <person name="Zhu Y."/>
            <person name="Feng Y."/>
            <person name="Jiang X."/>
            <person name="Zhu D."/>
            <person name="Xiang H."/>
            <person name="Feng X."/>
            <person name="Li S."/>
            <person name="Wang J."/>
            <person name="Zhang G."/>
            <person name="Kronforst M.R."/>
            <person name="Wang W."/>
        </authorList>
    </citation>
    <scope>NUCLEOTIDE SEQUENCE [LARGE SCALE GENOMIC DNA]</scope>
    <source>
        <strain evidence="18">Ya'a_city_454_Px</strain>
        <tissue evidence="18">Whole body</tissue>
    </source>
</reference>
<evidence type="ECO:0000256" key="17">
    <source>
        <dbReference type="SAM" id="Phobius"/>
    </source>
</evidence>
<proteinExistence type="inferred from homology"/>
<dbReference type="GO" id="GO:0016712">
    <property type="term" value="F:oxidoreductase activity, acting on paired donors, with incorporation or reduction of molecular oxygen, reduced flavin or flavoprotein as one donor, and incorporation of one atom of oxygen"/>
    <property type="evidence" value="ECO:0007669"/>
    <property type="project" value="UniProtKB-EC"/>
</dbReference>
<dbReference type="FunFam" id="1.10.630.10:FF:000042">
    <property type="entry name" value="Cytochrome P450"/>
    <property type="match status" value="1"/>
</dbReference>
<evidence type="ECO:0000256" key="13">
    <source>
        <dbReference type="ARBA" id="ARBA00023136"/>
    </source>
</evidence>
<keyword evidence="11 15" id="KW-0408">Iron</keyword>
<dbReference type="PRINTS" id="PR00385">
    <property type="entry name" value="P450"/>
</dbReference>
<keyword evidence="17" id="KW-0812">Transmembrane</keyword>
<gene>
    <name evidence="18" type="ORF">RR46_05660</name>
</gene>
<dbReference type="AlphaFoldDB" id="A0A194PVM4"/>
<evidence type="ECO:0000256" key="9">
    <source>
        <dbReference type="ARBA" id="ARBA00022848"/>
    </source>
</evidence>
<dbReference type="EMBL" id="KQ459591">
    <property type="protein sequence ID" value="KPI97043.1"/>
    <property type="molecule type" value="Genomic_DNA"/>
</dbReference>
<accession>A0A194PVM4</accession>
<dbReference type="InterPro" id="IPR036396">
    <property type="entry name" value="Cyt_P450_sf"/>
</dbReference>
<dbReference type="InterPro" id="IPR002401">
    <property type="entry name" value="Cyt_P450_E_grp-I"/>
</dbReference>
<keyword evidence="10 16" id="KW-0560">Oxidoreductase</keyword>
<keyword evidence="13 17" id="KW-0472">Membrane</keyword>
<comment type="subcellular location">
    <subcellularLocation>
        <location evidence="3">Endoplasmic reticulum membrane</location>
        <topology evidence="3">Peripheral membrane protein</topology>
    </subcellularLocation>
    <subcellularLocation>
        <location evidence="2">Microsome membrane</location>
        <topology evidence="2">Peripheral membrane protein</topology>
    </subcellularLocation>
</comment>
<dbReference type="EC" id="1.14.14.1" evidence="5"/>
<dbReference type="InterPro" id="IPR017972">
    <property type="entry name" value="Cyt_P450_CS"/>
</dbReference>
<dbReference type="GO" id="GO:0005789">
    <property type="term" value="C:endoplasmic reticulum membrane"/>
    <property type="evidence" value="ECO:0007669"/>
    <property type="project" value="UniProtKB-SubCell"/>
</dbReference>
<keyword evidence="17" id="KW-1133">Transmembrane helix</keyword>
<protein>
    <recommendedName>
        <fullName evidence="5">unspecific monooxygenase</fullName>
        <ecNumber evidence="5">1.14.14.1</ecNumber>
    </recommendedName>
</protein>
<keyword evidence="7 15" id="KW-0479">Metal-binding</keyword>
<keyword evidence="12 16" id="KW-0503">Monooxygenase</keyword>
<evidence type="ECO:0000256" key="15">
    <source>
        <dbReference type="PIRSR" id="PIRSR602401-1"/>
    </source>
</evidence>
<keyword evidence="9" id="KW-0492">Microsome</keyword>
<evidence type="ECO:0000256" key="1">
    <source>
        <dbReference type="ARBA" id="ARBA00001971"/>
    </source>
</evidence>
<dbReference type="PRINTS" id="PR00463">
    <property type="entry name" value="EP450I"/>
</dbReference>
<dbReference type="Proteomes" id="UP000053268">
    <property type="component" value="Unassembled WGS sequence"/>
</dbReference>
<dbReference type="PANTHER" id="PTHR24292:SF104">
    <property type="entry name" value="CYTOCHROME P450 308A1-RELATED"/>
    <property type="match status" value="1"/>
</dbReference>
<evidence type="ECO:0000256" key="2">
    <source>
        <dbReference type="ARBA" id="ARBA00004174"/>
    </source>
</evidence>
<dbReference type="Pfam" id="PF00067">
    <property type="entry name" value="p450"/>
    <property type="match status" value="1"/>
</dbReference>
<keyword evidence="19" id="KW-1185">Reference proteome</keyword>
<dbReference type="Gene3D" id="1.10.630.10">
    <property type="entry name" value="Cytochrome P450"/>
    <property type="match status" value="1"/>
</dbReference>
<evidence type="ECO:0000256" key="4">
    <source>
        <dbReference type="ARBA" id="ARBA00010617"/>
    </source>
</evidence>
<sequence>MAPEVSSLLTGCCCSRDNKTVFPVSLPNNISSGNGDKKSKKLTGPCGGGGAAVERGQCQLSPVAGACTSRAARSQLSARCAPPHPVLNTDLSQLSDAKIHNSKNLTELVYSPTAVMLGVLLAALAAVLAWLWVAGPHSYWRRRGVRHDPPIPLFGNNVRNFFMKKSMTELAVEAYWKYPGERLVGFYRAFRPELVIRDPEIAKRILTTDFMHFYRRGVNAHDKVIEPMLRNLFFADGDMWRLLRQRMTPAFSSGKLRAMFPLIVERAERLQARALAAAHAGRELDARELMARFTTDFIGACAFGLDSDSLNDENSAFRQLGAKIFSPSKKVFITTLLKLMFPEIFKYAKIQETAERGILGLLRDILSQRNYRPSKRNDFIDLLLECRAKGPMVGESIECSAADGTPATVQLELDEELMAAQVFVFFAAGFETSSSATSFALHQLAHHPEEQVRAQREVDRVLAAHGGRLSYEAVKEMTHLDCVLKESMRMFPPLGFLIRRCSRPYRVPETELTIDAGVHVIVPLQALHNDPQYFTRPERFLPERFLPERDEVRAGGLYLPFGAGPRACIGERLGQLQSVAGLAAVLARCTVSPGPSTRRTLQVDPKTSIVQSVRGGVPLVFTVREDIAR</sequence>
<dbReference type="InterPro" id="IPR001128">
    <property type="entry name" value="Cyt_P450"/>
</dbReference>
<dbReference type="GO" id="GO:0020037">
    <property type="term" value="F:heme binding"/>
    <property type="evidence" value="ECO:0007669"/>
    <property type="project" value="InterPro"/>
</dbReference>
<organism evidence="18 19">
    <name type="scientific">Papilio xuthus</name>
    <name type="common">Asian swallowtail butterfly</name>
    <dbReference type="NCBI Taxonomy" id="66420"/>
    <lineage>
        <taxon>Eukaryota</taxon>
        <taxon>Metazoa</taxon>
        <taxon>Ecdysozoa</taxon>
        <taxon>Arthropoda</taxon>
        <taxon>Hexapoda</taxon>
        <taxon>Insecta</taxon>
        <taxon>Pterygota</taxon>
        <taxon>Neoptera</taxon>
        <taxon>Endopterygota</taxon>
        <taxon>Lepidoptera</taxon>
        <taxon>Glossata</taxon>
        <taxon>Ditrysia</taxon>
        <taxon>Papilionoidea</taxon>
        <taxon>Papilionidae</taxon>
        <taxon>Papilioninae</taxon>
        <taxon>Papilio</taxon>
    </lineage>
</organism>
<dbReference type="SUPFAM" id="SSF48264">
    <property type="entry name" value="Cytochrome P450"/>
    <property type="match status" value="1"/>
</dbReference>
<keyword evidence="8" id="KW-0256">Endoplasmic reticulum</keyword>
<evidence type="ECO:0000256" key="8">
    <source>
        <dbReference type="ARBA" id="ARBA00022824"/>
    </source>
</evidence>
<evidence type="ECO:0000256" key="14">
    <source>
        <dbReference type="ARBA" id="ARBA00047827"/>
    </source>
</evidence>
<evidence type="ECO:0000256" key="10">
    <source>
        <dbReference type="ARBA" id="ARBA00023002"/>
    </source>
</evidence>
<feature type="binding site" description="axial binding residue" evidence="15">
    <location>
        <position position="568"/>
    </location>
    <ligand>
        <name>heme</name>
        <dbReference type="ChEBI" id="CHEBI:30413"/>
    </ligand>
    <ligandPart>
        <name>Fe</name>
        <dbReference type="ChEBI" id="CHEBI:18248"/>
    </ligandPart>
</feature>
<dbReference type="STRING" id="66420.A0A194PVM4"/>
<keyword evidence="6 15" id="KW-0349">Heme</keyword>
<evidence type="ECO:0000313" key="18">
    <source>
        <dbReference type="EMBL" id="KPI97043.1"/>
    </source>
</evidence>
<evidence type="ECO:0000313" key="19">
    <source>
        <dbReference type="Proteomes" id="UP000053268"/>
    </source>
</evidence>
<dbReference type="PROSITE" id="PS00086">
    <property type="entry name" value="CYTOCHROME_P450"/>
    <property type="match status" value="1"/>
</dbReference>